<accession>A0A1A9VTB1</accession>
<evidence type="ECO:0000313" key="2">
    <source>
        <dbReference type="EnsemblMetazoa" id="GAUT046833-PA"/>
    </source>
</evidence>
<feature type="chain" id="PRO_5008399629" evidence="1">
    <location>
        <begin position="24"/>
        <end position="188"/>
    </location>
</feature>
<sequence length="188" mass="21935">MSKMYRFMIFNLMAFAVFNSLNGERVKRHNLPFGDAPLHTEYVDASNLAQVRKMFNLTEDQMKRISTGLSAAKQNAENNNNSTQYFRNAKEYRNLPTNKQGMSWKMHTNNSSGNTSLIDLELNRKSTKALMYYPDITIKPLRVRSVKERFETCLRISRNLKAESLYRKSEKKKLITNFQNLTDYGLKV</sequence>
<dbReference type="Proteomes" id="UP000078200">
    <property type="component" value="Unassembled WGS sequence"/>
</dbReference>
<dbReference type="AlphaFoldDB" id="A0A1A9VTB1"/>
<name>A0A1A9VTB1_GLOAU</name>
<evidence type="ECO:0000256" key="1">
    <source>
        <dbReference type="SAM" id="SignalP"/>
    </source>
</evidence>
<organism evidence="2 3">
    <name type="scientific">Glossina austeni</name>
    <name type="common">Savannah tsetse fly</name>
    <dbReference type="NCBI Taxonomy" id="7395"/>
    <lineage>
        <taxon>Eukaryota</taxon>
        <taxon>Metazoa</taxon>
        <taxon>Ecdysozoa</taxon>
        <taxon>Arthropoda</taxon>
        <taxon>Hexapoda</taxon>
        <taxon>Insecta</taxon>
        <taxon>Pterygota</taxon>
        <taxon>Neoptera</taxon>
        <taxon>Endopterygota</taxon>
        <taxon>Diptera</taxon>
        <taxon>Brachycera</taxon>
        <taxon>Muscomorpha</taxon>
        <taxon>Hippoboscoidea</taxon>
        <taxon>Glossinidae</taxon>
        <taxon>Glossina</taxon>
    </lineage>
</organism>
<feature type="signal peptide" evidence="1">
    <location>
        <begin position="1"/>
        <end position="23"/>
    </location>
</feature>
<evidence type="ECO:0000313" key="3">
    <source>
        <dbReference type="Proteomes" id="UP000078200"/>
    </source>
</evidence>
<keyword evidence="1" id="KW-0732">Signal</keyword>
<protein>
    <submittedName>
        <fullName evidence="2">Uncharacterized protein</fullName>
    </submittedName>
</protein>
<dbReference type="EnsemblMetazoa" id="GAUT046833-RA">
    <property type="protein sequence ID" value="GAUT046833-PA"/>
    <property type="gene ID" value="GAUT046833"/>
</dbReference>
<reference evidence="2" key="1">
    <citation type="submission" date="2020-05" db="UniProtKB">
        <authorList>
            <consortium name="EnsemblMetazoa"/>
        </authorList>
    </citation>
    <scope>IDENTIFICATION</scope>
    <source>
        <strain evidence="2">TTRI</strain>
    </source>
</reference>
<proteinExistence type="predicted"/>
<keyword evidence="3" id="KW-1185">Reference proteome</keyword>
<dbReference type="VEuPathDB" id="VectorBase:GAUT046833"/>